<gene>
    <name evidence="1" type="ORF">PILCRDRAFT_105036</name>
</gene>
<proteinExistence type="predicted"/>
<dbReference type="HOGENOM" id="CLU_2942574_0_0_1"/>
<organism evidence="1 2">
    <name type="scientific">Piloderma croceum (strain F 1598)</name>
    <dbReference type="NCBI Taxonomy" id="765440"/>
    <lineage>
        <taxon>Eukaryota</taxon>
        <taxon>Fungi</taxon>
        <taxon>Dikarya</taxon>
        <taxon>Basidiomycota</taxon>
        <taxon>Agaricomycotina</taxon>
        <taxon>Agaricomycetes</taxon>
        <taxon>Agaricomycetidae</taxon>
        <taxon>Atheliales</taxon>
        <taxon>Atheliaceae</taxon>
        <taxon>Piloderma</taxon>
    </lineage>
</organism>
<reference evidence="1 2" key="1">
    <citation type="submission" date="2014-04" db="EMBL/GenBank/DDBJ databases">
        <authorList>
            <consortium name="DOE Joint Genome Institute"/>
            <person name="Kuo A."/>
            <person name="Tarkka M."/>
            <person name="Buscot F."/>
            <person name="Kohler A."/>
            <person name="Nagy L.G."/>
            <person name="Floudas D."/>
            <person name="Copeland A."/>
            <person name="Barry K.W."/>
            <person name="Cichocki N."/>
            <person name="Veneault-Fourrey C."/>
            <person name="LaButti K."/>
            <person name="Lindquist E.A."/>
            <person name="Lipzen A."/>
            <person name="Lundell T."/>
            <person name="Morin E."/>
            <person name="Murat C."/>
            <person name="Sun H."/>
            <person name="Tunlid A."/>
            <person name="Henrissat B."/>
            <person name="Grigoriev I.V."/>
            <person name="Hibbett D.S."/>
            <person name="Martin F."/>
            <person name="Nordberg H.P."/>
            <person name="Cantor M.N."/>
            <person name="Hua S.X."/>
        </authorList>
    </citation>
    <scope>NUCLEOTIDE SEQUENCE [LARGE SCALE GENOMIC DNA]</scope>
    <source>
        <strain evidence="1 2">F 1598</strain>
    </source>
</reference>
<name>A0A0C3CQK2_PILCF</name>
<keyword evidence="2" id="KW-1185">Reference proteome</keyword>
<dbReference type="Proteomes" id="UP000054166">
    <property type="component" value="Unassembled WGS sequence"/>
</dbReference>
<evidence type="ECO:0000313" key="1">
    <source>
        <dbReference type="EMBL" id="KIM91932.1"/>
    </source>
</evidence>
<sequence>MAIKTSRRGAAGCILGSIATLSYCSQAPFRIIDLVCSMSKSCAPRVSTYSSHSWTILDMM</sequence>
<accession>A0A0C3CQK2</accession>
<evidence type="ECO:0000313" key="2">
    <source>
        <dbReference type="Proteomes" id="UP000054166"/>
    </source>
</evidence>
<reference evidence="2" key="2">
    <citation type="submission" date="2015-01" db="EMBL/GenBank/DDBJ databases">
        <title>Evolutionary Origins and Diversification of the Mycorrhizal Mutualists.</title>
        <authorList>
            <consortium name="DOE Joint Genome Institute"/>
            <consortium name="Mycorrhizal Genomics Consortium"/>
            <person name="Kohler A."/>
            <person name="Kuo A."/>
            <person name="Nagy L.G."/>
            <person name="Floudas D."/>
            <person name="Copeland A."/>
            <person name="Barry K.W."/>
            <person name="Cichocki N."/>
            <person name="Veneault-Fourrey C."/>
            <person name="LaButti K."/>
            <person name="Lindquist E.A."/>
            <person name="Lipzen A."/>
            <person name="Lundell T."/>
            <person name="Morin E."/>
            <person name="Murat C."/>
            <person name="Riley R."/>
            <person name="Ohm R."/>
            <person name="Sun H."/>
            <person name="Tunlid A."/>
            <person name="Henrissat B."/>
            <person name="Grigoriev I.V."/>
            <person name="Hibbett D.S."/>
            <person name="Martin F."/>
        </authorList>
    </citation>
    <scope>NUCLEOTIDE SEQUENCE [LARGE SCALE GENOMIC DNA]</scope>
    <source>
        <strain evidence="2">F 1598</strain>
    </source>
</reference>
<dbReference type="InParanoid" id="A0A0C3CQK2"/>
<protein>
    <submittedName>
        <fullName evidence="1">Uncharacterized protein</fullName>
    </submittedName>
</protein>
<dbReference type="EMBL" id="KN832970">
    <property type="protein sequence ID" value="KIM91932.1"/>
    <property type="molecule type" value="Genomic_DNA"/>
</dbReference>
<dbReference type="AlphaFoldDB" id="A0A0C3CQK2"/>